<dbReference type="InterPro" id="IPR032799">
    <property type="entry name" value="TAXi_C"/>
</dbReference>
<evidence type="ECO:0000313" key="8">
    <source>
        <dbReference type="EMBL" id="EFJ24420.1"/>
    </source>
</evidence>
<dbReference type="InterPro" id="IPR051708">
    <property type="entry name" value="Plant_Aspart_Prot_A1"/>
</dbReference>
<dbReference type="InterPro" id="IPR021109">
    <property type="entry name" value="Peptidase_aspartic_dom_sf"/>
</dbReference>
<keyword evidence="4" id="KW-0378">Hydrolase</keyword>
<evidence type="ECO:0000256" key="3">
    <source>
        <dbReference type="ARBA" id="ARBA00022750"/>
    </source>
</evidence>
<keyword evidence="9" id="KW-1185">Reference proteome</keyword>
<comment type="similarity">
    <text evidence="1">Belongs to the peptidase A1 family.</text>
</comment>
<keyword evidence="2" id="KW-0645">Protease</keyword>
<reference evidence="8 9" key="1">
    <citation type="journal article" date="2011" name="Science">
        <title>The Selaginella genome identifies genetic changes associated with the evolution of vascular plants.</title>
        <authorList>
            <person name="Banks J.A."/>
            <person name="Nishiyama T."/>
            <person name="Hasebe M."/>
            <person name="Bowman J.L."/>
            <person name="Gribskov M."/>
            <person name="dePamphilis C."/>
            <person name="Albert V.A."/>
            <person name="Aono N."/>
            <person name="Aoyama T."/>
            <person name="Ambrose B.A."/>
            <person name="Ashton N.W."/>
            <person name="Axtell M.J."/>
            <person name="Barker E."/>
            <person name="Barker M.S."/>
            <person name="Bennetzen J.L."/>
            <person name="Bonawitz N.D."/>
            <person name="Chapple C."/>
            <person name="Cheng C."/>
            <person name="Correa L.G."/>
            <person name="Dacre M."/>
            <person name="DeBarry J."/>
            <person name="Dreyer I."/>
            <person name="Elias M."/>
            <person name="Engstrom E.M."/>
            <person name="Estelle M."/>
            <person name="Feng L."/>
            <person name="Finet C."/>
            <person name="Floyd S.K."/>
            <person name="Frommer W.B."/>
            <person name="Fujita T."/>
            <person name="Gramzow L."/>
            <person name="Gutensohn M."/>
            <person name="Harholt J."/>
            <person name="Hattori M."/>
            <person name="Heyl A."/>
            <person name="Hirai T."/>
            <person name="Hiwatashi Y."/>
            <person name="Ishikawa M."/>
            <person name="Iwata M."/>
            <person name="Karol K.G."/>
            <person name="Koehler B."/>
            <person name="Kolukisaoglu U."/>
            <person name="Kubo M."/>
            <person name="Kurata T."/>
            <person name="Lalonde S."/>
            <person name="Li K."/>
            <person name="Li Y."/>
            <person name="Litt A."/>
            <person name="Lyons E."/>
            <person name="Manning G."/>
            <person name="Maruyama T."/>
            <person name="Michael T.P."/>
            <person name="Mikami K."/>
            <person name="Miyazaki S."/>
            <person name="Morinaga S."/>
            <person name="Murata T."/>
            <person name="Mueller-Roeber B."/>
            <person name="Nelson D.R."/>
            <person name="Obara M."/>
            <person name="Oguri Y."/>
            <person name="Olmstead R.G."/>
            <person name="Onodera N."/>
            <person name="Petersen B.L."/>
            <person name="Pils B."/>
            <person name="Prigge M."/>
            <person name="Rensing S.A."/>
            <person name="Riano-Pachon D.M."/>
            <person name="Roberts A.W."/>
            <person name="Sato Y."/>
            <person name="Scheller H.V."/>
            <person name="Schulz B."/>
            <person name="Schulz C."/>
            <person name="Shakirov E.V."/>
            <person name="Shibagaki N."/>
            <person name="Shinohara N."/>
            <person name="Shippen D.E."/>
            <person name="Soerensen I."/>
            <person name="Sotooka R."/>
            <person name="Sugimoto N."/>
            <person name="Sugita M."/>
            <person name="Sumikawa N."/>
            <person name="Tanurdzic M."/>
            <person name="Theissen G."/>
            <person name="Ulvskov P."/>
            <person name="Wakazuki S."/>
            <person name="Weng J.K."/>
            <person name="Willats W.W."/>
            <person name="Wipf D."/>
            <person name="Wolf P.G."/>
            <person name="Yang L."/>
            <person name="Zimmer A.D."/>
            <person name="Zhu Q."/>
            <person name="Mitros T."/>
            <person name="Hellsten U."/>
            <person name="Loque D."/>
            <person name="Otillar R."/>
            <person name="Salamov A."/>
            <person name="Schmutz J."/>
            <person name="Shapiro H."/>
            <person name="Lindquist E."/>
            <person name="Lucas S."/>
            <person name="Rokhsar D."/>
            <person name="Grigoriev I.V."/>
        </authorList>
    </citation>
    <scope>NUCLEOTIDE SEQUENCE [LARGE SCALE GENOMIC DNA]</scope>
</reference>
<feature type="non-terminal residue" evidence="8">
    <location>
        <position position="359"/>
    </location>
</feature>
<keyword evidence="3" id="KW-0064">Aspartyl protease</keyword>
<evidence type="ECO:0000256" key="1">
    <source>
        <dbReference type="ARBA" id="ARBA00007447"/>
    </source>
</evidence>
<dbReference type="GO" id="GO:0005576">
    <property type="term" value="C:extracellular region"/>
    <property type="evidence" value="ECO:0000318"/>
    <property type="project" value="GO_Central"/>
</dbReference>
<protein>
    <recommendedName>
        <fullName evidence="7">Peptidase A1 domain-containing protein</fullName>
    </recommendedName>
</protein>
<dbReference type="InterPro" id="IPR001461">
    <property type="entry name" value="Aspartic_peptidase_A1"/>
</dbReference>
<dbReference type="EMBL" id="GL377589">
    <property type="protein sequence ID" value="EFJ24420.1"/>
    <property type="molecule type" value="Genomic_DNA"/>
</dbReference>
<dbReference type="PANTHER" id="PTHR47967">
    <property type="entry name" value="OS07G0603500 PROTEIN-RELATED"/>
    <property type="match status" value="1"/>
</dbReference>
<feature type="active site" evidence="6">
    <location>
        <position position="246"/>
    </location>
</feature>
<evidence type="ECO:0000256" key="2">
    <source>
        <dbReference type="ARBA" id="ARBA00022670"/>
    </source>
</evidence>
<keyword evidence="5" id="KW-0325">Glycoprotein</keyword>
<dbReference type="InterPro" id="IPR033121">
    <property type="entry name" value="PEPTIDASE_A1"/>
</dbReference>
<name>D8RSY7_SELML</name>
<dbReference type="Gramene" id="EFJ24420">
    <property type="protein sequence ID" value="EFJ24420"/>
    <property type="gene ID" value="SELMODRAFT_54030"/>
</dbReference>
<evidence type="ECO:0000256" key="4">
    <source>
        <dbReference type="ARBA" id="ARBA00022801"/>
    </source>
</evidence>
<sequence length="359" mass="39144">GEGEYMMELSIGTPPQLIPAMIDTGSDLVWLKCDNCDHCDLDHHGETIFFSDASSSYKKLPCNSTHCSGMSSAGIGPRCEETCKYKYEYGDGSRTSGDVGSDRISFRSHGAGEDHRSFFDGFLFGCARKLKGDWNFTQGLIGLGQKSHSLIQQLGDKLGYKFSYCLVSYDSPPSAKSFLFLGSSAALRGHDVVSTPILHGDHLDQTLYYVDLQSITIGGVPVVVYDKESGHNTSVGPFLANKTVIDSGTTYTLLTPPVYEAMRKSIEEQVILPTLGNSAGLDLCFNSSGDTSYGFPSVTFYFANQVQLVLPFENIFQVTSRDVVCLSMDSSGGDLSIIGNMQQQNFHILYDLVASQISF</sequence>
<dbReference type="eggNOG" id="KOG1339">
    <property type="taxonomic scope" value="Eukaryota"/>
</dbReference>
<dbReference type="PRINTS" id="PR00792">
    <property type="entry name" value="PEPSIN"/>
</dbReference>
<evidence type="ECO:0000313" key="9">
    <source>
        <dbReference type="Proteomes" id="UP000001514"/>
    </source>
</evidence>
<feature type="non-terminal residue" evidence="8">
    <location>
        <position position="1"/>
    </location>
</feature>
<dbReference type="HOGENOM" id="CLU_005738_1_3_1"/>
<dbReference type="InParanoid" id="D8RSY7"/>
<dbReference type="AlphaFoldDB" id="D8RSY7"/>
<accession>D8RSY7</accession>
<dbReference type="GO" id="GO:0004190">
    <property type="term" value="F:aspartic-type endopeptidase activity"/>
    <property type="evidence" value="ECO:0000318"/>
    <property type="project" value="GO_Central"/>
</dbReference>
<evidence type="ECO:0000256" key="6">
    <source>
        <dbReference type="PIRSR" id="PIRSR601461-1"/>
    </source>
</evidence>
<dbReference type="OMA" id="CESCCEQ"/>
<dbReference type="Proteomes" id="UP000001514">
    <property type="component" value="Unassembled WGS sequence"/>
</dbReference>
<dbReference type="PROSITE" id="PS51767">
    <property type="entry name" value="PEPTIDASE_A1"/>
    <property type="match status" value="1"/>
</dbReference>
<dbReference type="CDD" id="cd05476">
    <property type="entry name" value="pepsin_A_like_plant"/>
    <property type="match status" value="1"/>
</dbReference>
<dbReference type="OrthoDB" id="2747330at2759"/>
<dbReference type="SUPFAM" id="SSF50630">
    <property type="entry name" value="Acid proteases"/>
    <property type="match status" value="1"/>
</dbReference>
<organism evidence="9">
    <name type="scientific">Selaginella moellendorffii</name>
    <name type="common">Spikemoss</name>
    <dbReference type="NCBI Taxonomy" id="88036"/>
    <lineage>
        <taxon>Eukaryota</taxon>
        <taxon>Viridiplantae</taxon>
        <taxon>Streptophyta</taxon>
        <taxon>Embryophyta</taxon>
        <taxon>Tracheophyta</taxon>
        <taxon>Lycopodiopsida</taxon>
        <taxon>Selaginellales</taxon>
        <taxon>Selaginellaceae</taxon>
        <taxon>Selaginella</taxon>
    </lineage>
</organism>
<evidence type="ECO:0000259" key="7">
    <source>
        <dbReference type="PROSITE" id="PS51767"/>
    </source>
</evidence>
<gene>
    <name evidence="8" type="ORF">SELMODRAFT_54030</name>
</gene>
<dbReference type="InterPro" id="IPR032861">
    <property type="entry name" value="TAXi_N"/>
</dbReference>
<dbReference type="InterPro" id="IPR034161">
    <property type="entry name" value="Pepsin-like_plant"/>
</dbReference>
<proteinExistence type="inferred from homology"/>
<dbReference type="Pfam" id="PF14541">
    <property type="entry name" value="TAXi_C"/>
    <property type="match status" value="1"/>
</dbReference>
<feature type="active site" evidence="6">
    <location>
        <position position="23"/>
    </location>
</feature>
<dbReference type="GO" id="GO:0006508">
    <property type="term" value="P:proteolysis"/>
    <property type="evidence" value="ECO:0007669"/>
    <property type="project" value="UniProtKB-KW"/>
</dbReference>
<dbReference type="Pfam" id="PF14543">
    <property type="entry name" value="TAXi_N"/>
    <property type="match status" value="1"/>
</dbReference>
<dbReference type="PANTHER" id="PTHR47967:SF128">
    <property type="entry name" value="ASPARTIC PROTEINASE CDR1-LIKE"/>
    <property type="match status" value="1"/>
</dbReference>
<evidence type="ECO:0000256" key="5">
    <source>
        <dbReference type="ARBA" id="ARBA00023180"/>
    </source>
</evidence>
<dbReference type="KEGG" id="smo:SELMODRAFT_54030"/>
<dbReference type="Gene3D" id="2.40.70.10">
    <property type="entry name" value="Acid Proteases"/>
    <property type="match status" value="2"/>
</dbReference>
<feature type="domain" description="Peptidase A1" evidence="7">
    <location>
        <begin position="5"/>
        <end position="359"/>
    </location>
</feature>